<protein>
    <recommendedName>
        <fullName evidence="2">ER membrane protein complex subunit 2</fullName>
    </recommendedName>
</protein>
<dbReference type="SUPFAM" id="SSF48452">
    <property type="entry name" value="TPR-like"/>
    <property type="match status" value="1"/>
</dbReference>
<evidence type="ECO:0000313" key="3">
    <source>
        <dbReference type="EMBL" id="ORY31204.1"/>
    </source>
</evidence>
<sequence>MSQADLEQLARWRAVGARRSEEVVELATRVLKSSKTGDQEWAIREQLAIAALDIGRLGLANEQISLLSSKFPKSPRVSILQGLRLEAQNDMDSARKVYQGLLKIDETNISAHQRLISLSLSTPQTAIPLLLTYLDTFYSDAAGWSLLADLYAELGLYAQSLSALGHVMLLQTWDSDAVCRAGEIAYTWGDYYKALKHFLRAAEMETDITTKQPGGKSRSWWGVRQATKRLLEGATTDFSTVSSDSRPSLKQIQSLSELATERLLALGGSDLDIRRKVLAGGNETVR</sequence>
<keyword evidence="2" id="KW-0472">Membrane</keyword>
<comment type="function">
    <text evidence="2">Part of the endoplasmic reticulum membrane protein complex (EMC) that enables the energy-independent insertion into endoplasmic reticulum membranes of newly synthesized membrane proteins.</text>
</comment>
<evidence type="ECO:0000256" key="1">
    <source>
        <dbReference type="ARBA" id="ARBA00022803"/>
    </source>
</evidence>
<dbReference type="STRING" id="71784.A0A1Y2B8X4"/>
<dbReference type="EMBL" id="MCFC01000016">
    <property type="protein sequence ID" value="ORY31204.1"/>
    <property type="molecule type" value="Genomic_DNA"/>
</dbReference>
<dbReference type="InterPro" id="IPR039856">
    <property type="entry name" value="EMC2-like"/>
</dbReference>
<name>A0A1Y2B8X4_9TREE</name>
<comment type="subcellular location">
    <subcellularLocation>
        <location evidence="2">Endoplasmic reticulum membrane</location>
        <topology evidence="2">Peripheral membrane protein</topology>
        <orientation evidence="2">Cytoplasmic side</orientation>
    </subcellularLocation>
</comment>
<dbReference type="AlphaFoldDB" id="A0A1Y2B8X4"/>
<evidence type="ECO:0000256" key="2">
    <source>
        <dbReference type="RuleBase" id="RU367091"/>
    </source>
</evidence>
<keyword evidence="2" id="KW-0256">Endoplasmic reticulum</keyword>
<keyword evidence="1" id="KW-0802">TPR repeat</keyword>
<dbReference type="FunCoup" id="A0A1Y2B8X4">
    <property type="interactions" value="208"/>
</dbReference>
<dbReference type="PANTHER" id="PTHR12760">
    <property type="entry name" value="TETRATRICOPEPTIDE REPEAT PROTEIN"/>
    <property type="match status" value="1"/>
</dbReference>
<dbReference type="OrthoDB" id="124397at2759"/>
<comment type="similarity">
    <text evidence="2">Belongs to the EMC2 family.</text>
</comment>
<gene>
    <name evidence="3" type="ORF">BCR39DRAFT_526840</name>
</gene>
<dbReference type="Proteomes" id="UP000193986">
    <property type="component" value="Unassembled WGS sequence"/>
</dbReference>
<evidence type="ECO:0000313" key="4">
    <source>
        <dbReference type="Proteomes" id="UP000193986"/>
    </source>
</evidence>
<keyword evidence="4" id="KW-1185">Reference proteome</keyword>
<comment type="caution">
    <text evidence="3">The sequence shown here is derived from an EMBL/GenBank/DDBJ whole genome shotgun (WGS) entry which is preliminary data.</text>
</comment>
<proteinExistence type="inferred from homology"/>
<dbReference type="InParanoid" id="A0A1Y2B8X4"/>
<organism evidence="3 4">
    <name type="scientific">Naematelia encephala</name>
    <dbReference type="NCBI Taxonomy" id="71784"/>
    <lineage>
        <taxon>Eukaryota</taxon>
        <taxon>Fungi</taxon>
        <taxon>Dikarya</taxon>
        <taxon>Basidiomycota</taxon>
        <taxon>Agaricomycotina</taxon>
        <taxon>Tremellomycetes</taxon>
        <taxon>Tremellales</taxon>
        <taxon>Naemateliaceae</taxon>
        <taxon>Naematelia</taxon>
    </lineage>
</organism>
<reference evidence="3 4" key="1">
    <citation type="submission" date="2016-07" db="EMBL/GenBank/DDBJ databases">
        <title>Pervasive Adenine N6-methylation of Active Genes in Fungi.</title>
        <authorList>
            <consortium name="DOE Joint Genome Institute"/>
            <person name="Mondo S.J."/>
            <person name="Dannebaum R.O."/>
            <person name="Kuo R.C."/>
            <person name="Labutti K."/>
            <person name="Haridas S."/>
            <person name="Kuo A."/>
            <person name="Salamov A."/>
            <person name="Ahrendt S.R."/>
            <person name="Lipzen A."/>
            <person name="Sullivan W."/>
            <person name="Andreopoulos W.B."/>
            <person name="Clum A."/>
            <person name="Lindquist E."/>
            <person name="Daum C."/>
            <person name="Ramamoorthy G.K."/>
            <person name="Gryganskyi A."/>
            <person name="Culley D."/>
            <person name="Magnuson J.K."/>
            <person name="James T.Y."/>
            <person name="O'Malley M.A."/>
            <person name="Stajich J.E."/>
            <person name="Spatafora J.W."/>
            <person name="Visel A."/>
            <person name="Grigoriev I.V."/>
        </authorList>
    </citation>
    <scope>NUCLEOTIDE SEQUENCE [LARGE SCALE GENOMIC DNA]</scope>
    <source>
        <strain evidence="3 4">68-887.2</strain>
    </source>
</reference>
<dbReference type="GO" id="GO:0072546">
    <property type="term" value="C:EMC complex"/>
    <property type="evidence" value="ECO:0007669"/>
    <property type="project" value="UniProtKB-UniRule"/>
</dbReference>
<comment type="subunit">
    <text evidence="2">Component of the ER membrane protein complex (EMC).</text>
</comment>
<dbReference type="Gene3D" id="1.25.40.10">
    <property type="entry name" value="Tetratricopeptide repeat domain"/>
    <property type="match status" value="1"/>
</dbReference>
<accession>A0A1Y2B8X4</accession>
<dbReference type="InterPro" id="IPR011990">
    <property type="entry name" value="TPR-like_helical_dom_sf"/>
</dbReference>